<protein>
    <submittedName>
        <fullName evidence="2">Uncharacterized protein</fullName>
    </submittedName>
</protein>
<gene>
    <name evidence="2" type="ORF">B0T18DRAFT_410675</name>
</gene>
<proteinExistence type="predicted"/>
<keyword evidence="1" id="KW-1133">Transmembrane helix</keyword>
<organism evidence="2 3">
    <name type="scientific">Schizothecium vesticola</name>
    <dbReference type="NCBI Taxonomy" id="314040"/>
    <lineage>
        <taxon>Eukaryota</taxon>
        <taxon>Fungi</taxon>
        <taxon>Dikarya</taxon>
        <taxon>Ascomycota</taxon>
        <taxon>Pezizomycotina</taxon>
        <taxon>Sordariomycetes</taxon>
        <taxon>Sordariomycetidae</taxon>
        <taxon>Sordariales</taxon>
        <taxon>Schizotheciaceae</taxon>
        <taxon>Schizothecium</taxon>
    </lineage>
</organism>
<feature type="transmembrane region" description="Helical" evidence="1">
    <location>
        <begin position="54"/>
        <end position="78"/>
    </location>
</feature>
<dbReference type="Proteomes" id="UP001172155">
    <property type="component" value="Unassembled WGS sequence"/>
</dbReference>
<sequence>MGLSAFYFLGSLGLGWEVFFSDEHLHIHTCPLRSGLYVSFMYTAFLYSGFRDGFWVYSLQLGLVVPGFISWVLFSFILGRPG</sequence>
<reference evidence="2" key="1">
    <citation type="submission" date="2023-06" db="EMBL/GenBank/DDBJ databases">
        <title>Genome-scale phylogeny and comparative genomics of the fungal order Sordariales.</title>
        <authorList>
            <consortium name="Lawrence Berkeley National Laboratory"/>
            <person name="Hensen N."/>
            <person name="Bonometti L."/>
            <person name="Westerberg I."/>
            <person name="Brannstrom I.O."/>
            <person name="Guillou S."/>
            <person name="Cros-Aarteil S."/>
            <person name="Calhoun S."/>
            <person name="Haridas S."/>
            <person name="Kuo A."/>
            <person name="Mondo S."/>
            <person name="Pangilinan J."/>
            <person name="Riley R."/>
            <person name="LaButti K."/>
            <person name="Andreopoulos B."/>
            <person name="Lipzen A."/>
            <person name="Chen C."/>
            <person name="Yanf M."/>
            <person name="Daum C."/>
            <person name="Ng V."/>
            <person name="Clum A."/>
            <person name="Steindorff A."/>
            <person name="Ohm R."/>
            <person name="Martin F."/>
            <person name="Silar P."/>
            <person name="Natvig D."/>
            <person name="Lalanne C."/>
            <person name="Gautier V."/>
            <person name="Ament-velasquez S.L."/>
            <person name="Kruys A."/>
            <person name="Hutchinson M.I."/>
            <person name="Powell A.J."/>
            <person name="Barry K."/>
            <person name="Miller A.N."/>
            <person name="Grigoriev I.V."/>
            <person name="Debuchy R."/>
            <person name="Gladieux P."/>
            <person name="Thoren M.H."/>
            <person name="Johannesson H."/>
        </authorList>
    </citation>
    <scope>NUCLEOTIDE SEQUENCE</scope>
    <source>
        <strain evidence="2">SMH3187-1</strain>
    </source>
</reference>
<keyword evidence="3" id="KW-1185">Reference proteome</keyword>
<evidence type="ECO:0000313" key="3">
    <source>
        <dbReference type="Proteomes" id="UP001172155"/>
    </source>
</evidence>
<keyword evidence="1" id="KW-0812">Transmembrane</keyword>
<accession>A0AA40EUZ5</accession>
<evidence type="ECO:0000313" key="2">
    <source>
        <dbReference type="EMBL" id="KAK0746020.1"/>
    </source>
</evidence>
<name>A0AA40EUZ5_9PEZI</name>
<evidence type="ECO:0000256" key="1">
    <source>
        <dbReference type="SAM" id="Phobius"/>
    </source>
</evidence>
<dbReference type="EMBL" id="JAUKUD010000004">
    <property type="protein sequence ID" value="KAK0746020.1"/>
    <property type="molecule type" value="Genomic_DNA"/>
</dbReference>
<keyword evidence="1" id="KW-0472">Membrane</keyword>
<dbReference type="AlphaFoldDB" id="A0AA40EUZ5"/>
<comment type="caution">
    <text evidence="2">The sequence shown here is derived from an EMBL/GenBank/DDBJ whole genome shotgun (WGS) entry which is preliminary data.</text>
</comment>